<evidence type="ECO:0000313" key="1">
    <source>
        <dbReference type="EMBL" id="MFD1007829.1"/>
    </source>
</evidence>
<proteinExistence type="predicted"/>
<name>A0ABW3KFC1_9GAMM</name>
<evidence type="ECO:0000313" key="2">
    <source>
        <dbReference type="Proteomes" id="UP001597048"/>
    </source>
</evidence>
<reference evidence="2" key="1">
    <citation type="journal article" date="2019" name="Int. J. Syst. Evol. Microbiol.">
        <title>The Global Catalogue of Microorganisms (GCM) 10K type strain sequencing project: providing services to taxonomists for standard genome sequencing and annotation.</title>
        <authorList>
            <consortium name="The Broad Institute Genomics Platform"/>
            <consortium name="The Broad Institute Genome Sequencing Center for Infectious Disease"/>
            <person name="Wu L."/>
            <person name="Ma J."/>
        </authorList>
    </citation>
    <scope>NUCLEOTIDE SEQUENCE [LARGE SCALE GENOMIC DNA]</scope>
    <source>
        <strain evidence="2">CCUG 60525</strain>
    </source>
</reference>
<sequence length="84" mass="9200">MSKQISIPSVINAILSGFEDSQKNYQEWSGGSWLWEAPEYLICSTVAKNISEIEGSKFITLENGSTKTLEDAGARGQGEIVNVF</sequence>
<organism evidence="1 2">
    <name type="scientific">Oceanisphaera ostreae</name>
    <dbReference type="NCBI Taxonomy" id="914151"/>
    <lineage>
        <taxon>Bacteria</taxon>
        <taxon>Pseudomonadati</taxon>
        <taxon>Pseudomonadota</taxon>
        <taxon>Gammaproteobacteria</taxon>
        <taxon>Aeromonadales</taxon>
        <taxon>Aeromonadaceae</taxon>
        <taxon>Oceanisphaera</taxon>
    </lineage>
</organism>
<dbReference type="EMBL" id="JBHTJS010000025">
    <property type="protein sequence ID" value="MFD1007829.1"/>
    <property type="molecule type" value="Genomic_DNA"/>
</dbReference>
<keyword evidence="2" id="KW-1185">Reference proteome</keyword>
<comment type="caution">
    <text evidence="1">The sequence shown here is derived from an EMBL/GenBank/DDBJ whole genome shotgun (WGS) entry which is preliminary data.</text>
</comment>
<dbReference type="Proteomes" id="UP001597048">
    <property type="component" value="Unassembled WGS sequence"/>
</dbReference>
<protein>
    <submittedName>
        <fullName evidence="1">Uncharacterized protein</fullName>
    </submittedName>
</protein>
<dbReference type="RefSeq" id="WP_379557812.1">
    <property type="nucleotide sequence ID" value="NZ_JBHTJS010000025.1"/>
</dbReference>
<gene>
    <name evidence="1" type="ORF">ACFQ1C_06660</name>
</gene>
<accession>A0ABW3KFC1</accession>